<evidence type="ECO:0000313" key="1">
    <source>
        <dbReference type="EMBL" id="EOA28656.1"/>
    </source>
</evidence>
<sequence>QLLKSPFHDFLGRDDL</sequence>
<evidence type="ECO:0000313" key="2">
    <source>
        <dbReference type="Proteomes" id="UP000029121"/>
    </source>
</evidence>
<dbReference type="Proteomes" id="UP000029121">
    <property type="component" value="Unassembled WGS sequence"/>
</dbReference>
<feature type="non-terminal residue" evidence="1">
    <location>
        <position position="1"/>
    </location>
</feature>
<protein>
    <submittedName>
        <fullName evidence="1">Uncharacterized protein</fullName>
    </submittedName>
</protein>
<reference evidence="2" key="1">
    <citation type="journal article" date="2013" name="Nat. Genet.">
        <title>The Capsella rubella genome and the genomic consequences of rapid mating system evolution.</title>
        <authorList>
            <person name="Slotte T."/>
            <person name="Hazzouri K.M."/>
            <person name="Agren J.A."/>
            <person name="Koenig D."/>
            <person name="Maumus F."/>
            <person name="Guo Y.L."/>
            <person name="Steige K."/>
            <person name="Platts A.E."/>
            <person name="Escobar J.S."/>
            <person name="Newman L.K."/>
            <person name="Wang W."/>
            <person name="Mandakova T."/>
            <person name="Vello E."/>
            <person name="Smith L.M."/>
            <person name="Henz S.R."/>
            <person name="Steffen J."/>
            <person name="Takuno S."/>
            <person name="Brandvain Y."/>
            <person name="Coop G."/>
            <person name="Andolfatto P."/>
            <person name="Hu T.T."/>
            <person name="Blanchette M."/>
            <person name="Clark R.M."/>
            <person name="Quesneville H."/>
            <person name="Nordborg M."/>
            <person name="Gaut B.S."/>
            <person name="Lysak M.A."/>
            <person name="Jenkins J."/>
            <person name="Grimwood J."/>
            <person name="Chapman J."/>
            <person name="Prochnik S."/>
            <person name="Shu S."/>
            <person name="Rokhsar D."/>
            <person name="Schmutz J."/>
            <person name="Weigel D."/>
            <person name="Wright S.I."/>
        </authorList>
    </citation>
    <scope>NUCLEOTIDE SEQUENCE [LARGE SCALE GENOMIC DNA]</scope>
    <source>
        <strain evidence="2">cv. Monte Gargano</strain>
    </source>
</reference>
<gene>
    <name evidence="1" type="ORF">CARUB_v10024878mg</name>
</gene>
<accession>R0G0H8</accession>
<organism evidence="1 2">
    <name type="scientific">Capsella rubella</name>
    <dbReference type="NCBI Taxonomy" id="81985"/>
    <lineage>
        <taxon>Eukaryota</taxon>
        <taxon>Viridiplantae</taxon>
        <taxon>Streptophyta</taxon>
        <taxon>Embryophyta</taxon>
        <taxon>Tracheophyta</taxon>
        <taxon>Spermatophyta</taxon>
        <taxon>Magnoliopsida</taxon>
        <taxon>eudicotyledons</taxon>
        <taxon>Gunneridae</taxon>
        <taxon>Pentapetalae</taxon>
        <taxon>rosids</taxon>
        <taxon>malvids</taxon>
        <taxon>Brassicales</taxon>
        <taxon>Brassicaceae</taxon>
        <taxon>Camelineae</taxon>
        <taxon>Capsella</taxon>
    </lineage>
</organism>
<dbReference type="EMBL" id="KB870808">
    <property type="protein sequence ID" value="EOA28656.1"/>
    <property type="molecule type" value="Genomic_DNA"/>
</dbReference>
<keyword evidence="2" id="KW-1185">Reference proteome</keyword>
<name>R0G0H8_9BRAS</name>
<dbReference type="AlphaFoldDB" id="R0G0H8"/>
<proteinExistence type="predicted"/>